<protein>
    <submittedName>
        <fullName evidence="2">Uncharacterized protein</fullName>
    </submittedName>
</protein>
<evidence type="ECO:0000313" key="3">
    <source>
        <dbReference type="Proteomes" id="UP000028840"/>
    </source>
</evidence>
<reference evidence="2 3" key="1">
    <citation type="submission" date="2014-08" db="EMBL/GenBank/DDBJ databases">
        <authorList>
            <person name="Sibley D."/>
            <person name="Venepally P."/>
            <person name="Karamycheva S."/>
            <person name="Hadjithomas M."/>
            <person name="Khan A."/>
            <person name="Brunk B."/>
            <person name="Roos D."/>
            <person name="Caler E."/>
            <person name="Lorenzi H."/>
        </authorList>
    </citation>
    <scope>NUCLEOTIDE SEQUENCE [LARGE SCALE GENOMIC DNA]</scope>
    <source>
        <strain evidence="2 3">VAND</strain>
    </source>
</reference>
<comment type="caution">
    <text evidence="2">The sequence shown here is derived from an EMBL/GenBank/DDBJ whole genome shotgun (WGS) entry which is preliminary data.</text>
</comment>
<sequence>MFTCAVLRLQLQGGATGREDASNELQIEELPRPPEKAQAAGGREDESKEPQTPTGREDESKEPRTPVSRRPSGRAQAAV</sequence>
<organism evidence="2 3">
    <name type="scientific">Toxoplasma gondii VAND</name>
    <dbReference type="NCBI Taxonomy" id="933077"/>
    <lineage>
        <taxon>Eukaryota</taxon>
        <taxon>Sar</taxon>
        <taxon>Alveolata</taxon>
        <taxon>Apicomplexa</taxon>
        <taxon>Conoidasida</taxon>
        <taxon>Coccidia</taxon>
        <taxon>Eucoccidiorida</taxon>
        <taxon>Eimeriorina</taxon>
        <taxon>Sarcocystidae</taxon>
        <taxon>Toxoplasma</taxon>
    </lineage>
</organism>
<feature type="non-terminal residue" evidence="2">
    <location>
        <position position="79"/>
    </location>
</feature>
<gene>
    <name evidence="2" type="ORF">TGVAND_436680</name>
</gene>
<dbReference type="Proteomes" id="UP000028840">
    <property type="component" value="Unassembled WGS sequence"/>
</dbReference>
<dbReference type="VEuPathDB" id="ToxoDB:TGVAND_436680"/>
<name>A0A086Q2K9_TOXGO</name>
<evidence type="ECO:0000313" key="2">
    <source>
        <dbReference type="EMBL" id="KFH06841.1"/>
    </source>
</evidence>
<reference evidence="2 3" key="2">
    <citation type="journal article" date="2015" name="Eukaryot. Cell">
        <title>Genetic mapping reveals that sinefungin resistance in Toxoplasma gondii is controlled by a putative amino acid transporter locus that can be used as a negative selectable marker.</title>
        <authorList>
            <person name="Behnke M.S."/>
            <person name="Khan A."/>
            <person name="Sibley L.D."/>
        </authorList>
    </citation>
    <scope>NUCLEOTIDE SEQUENCE [LARGE SCALE GENOMIC DNA]</scope>
    <source>
        <strain evidence="2 3">VAND</strain>
    </source>
</reference>
<evidence type="ECO:0000256" key="1">
    <source>
        <dbReference type="SAM" id="MobiDB-lite"/>
    </source>
</evidence>
<accession>A0A086Q2K9</accession>
<feature type="compositionally biased region" description="Basic and acidic residues" evidence="1">
    <location>
        <begin position="42"/>
        <end position="64"/>
    </location>
</feature>
<proteinExistence type="predicted"/>
<dbReference type="EMBL" id="AEYJ02000852">
    <property type="protein sequence ID" value="KFH06841.1"/>
    <property type="molecule type" value="Genomic_DNA"/>
</dbReference>
<feature type="region of interest" description="Disordered" evidence="1">
    <location>
        <begin position="13"/>
        <end position="79"/>
    </location>
</feature>
<dbReference type="AlphaFoldDB" id="A0A086Q2K9"/>